<feature type="transmembrane region" description="Helical" evidence="25">
    <location>
        <begin position="129"/>
        <end position="151"/>
    </location>
</feature>
<dbReference type="EC" id="2.7.7.41" evidence="6"/>
<accession>A0A5A5T9Q5</accession>
<comment type="catalytic activity">
    <reaction evidence="1">
        <text>a 1,2-diacyl-sn-glycero-3-phosphate + CTP + H(+) = a CDP-1,2-diacyl-sn-glycerol + diphosphate</text>
        <dbReference type="Rhea" id="RHEA:16229"/>
        <dbReference type="ChEBI" id="CHEBI:15378"/>
        <dbReference type="ChEBI" id="CHEBI:33019"/>
        <dbReference type="ChEBI" id="CHEBI:37563"/>
        <dbReference type="ChEBI" id="CHEBI:58332"/>
        <dbReference type="ChEBI" id="CHEBI:58608"/>
        <dbReference type="EC" id="2.7.7.41"/>
    </reaction>
</comment>
<comment type="similarity">
    <text evidence="5">Belongs to the CDS family.</text>
</comment>
<evidence type="ECO:0000256" key="24">
    <source>
        <dbReference type="SAM" id="MobiDB-lite"/>
    </source>
</evidence>
<keyword evidence="15 25" id="KW-0472">Membrane</keyword>
<evidence type="ECO:0000256" key="6">
    <source>
        <dbReference type="ARBA" id="ARBA00012487"/>
    </source>
</evidence>
<evidence type="ECO:0000256" key="20">
    <source>
        <dbReference type="ARBA" id="ARBA00032253"/>
    </source>
</evidence>
<evidence type="ECO:0000256" key="18">
    <source>
        <dbReference type="ARBA" id="ARBA00029893"/>
    </source>
</evidence>
<feature type="compositionally biased region" description="Polar residues" evidence="24">
    <location>
        <begin position="1"/>
        <end position="13"/>
    </location>
</feature>
<comment type="subcellular location">
    <subcellularLocation>
        <location evidence="2">Cell membrane</location>
        <topology evidence="2">Multi-pass membrane protein</topology>
    </subcellularLocation>
</comment>
<dbReference type="Pfam" id="PF01148">
    <property type="entry name" value="CTP_transf_1"/>
    <property type="match status" value="1"/>
</dbReference>
<evidence type="ECO:0000256" key="2">
    <source>
        <dbReference type="ARBA" id="ARBA00004651"/>
    </source>
</evidence>
<feature type="transmembrane region" description="Helical" evidence="25">
    <location>
        <begin position="171"/>
        <end position="191"/>
    </location>
</feature>
<dbReference type="PANTHER" id="PTHR46382">
    <property type="entry name" value="PHOSPHATIDATE CYTIDYLYLTRANSFERASE"/>
    <property type="match status" value="1"/>
</dbReference>
<dbReference type="RefSeq" id="WP_149401236.1">
    <property type="nucleotide sequence ID" value="NZ_BIXY01000020.1"/>
</dbReference>
<feature type="transmembrane region" description="Helical" evidence="25">
    <location>
        <begin position="236"/>
        <end position="255"/>
    </location>
</feature>
<comment type="pathway">
    <text evidence="3">Phospholipid metabolism; CDP-diacylglycerol biosynthesis; CDP-diacylglycerol from sn-glycerol 3-phosphate: step 3/3.</text>
</comment>
<keyword evidence="8" id="KW-1003">Cell membrane</keyword>
<evidence type="ECO:0000256" key="9">
    <source>
        <dbReference type="ARBA" id="ARBA00022516"/>
    </source>
</evidence>
<dbReference type="GO" id="GO:0016024">
    <property type="term" value="P:CDP-diacylglycerol biosynthetic process"/>
    <property type="evidence" value="ECO:0007669"/>
    <property type="project" value="TreeGrafter"/>
</dbReference>
<dbReference type="GO" id="GO:0005886">
    <property type="term" value="C:plasma membrane"/>
    <property type="evidence" value="ECO:0007669"/>
    <property type="project" value="UniProtKB-SubCell"/>
</dbReference>
<feature type="transmembrane region" description="Helical" evidence="25">
    <location>
        <begin position="283"/>
        <end position="300"/>
    </location>
</feature>
<evidence type="ECO:0000256" key="17">
    <source>
        <dbReference type="ARBA" id="ARBA00023264"/>
    </source>
</evidence>
<gene>
    <name evidence="26" type="ORF">KDI_18050</name>
</gene>
<name>A0A5A5T9Q5_9CHLR</name>
<evidence type="ECO:0000256" key="13">
    <source>
        <dbReference type="ARBA" id="ARBA00022989"/>
    </source>
</evidence>
<comment type="pathway">
    <text evidence="4">Lipid metabolism.</text>
</comment>
<dbReference type="OrthoDB" id="9799199at2"/>
<dbReference type="EMBL" id="BIXY01000020">
    <property type="protein sequence ID" value="GCF08241.1"/>
    <property type="molecule type" value="Genomic_DNA"/>
</dbReference>
<comment type="caution">
    <text evidence="26">The sequence shown here is derived from an EMBL/GenBank/DDBJ whole genome shotgun (WGS) entry which is preliminary data.</text>
</comment>
<evidence type="ECO:0000256" key="10">
    <source>
        <dbReference type="ARBA" id="ARBA00022679"/>
    </source>
</evidence>
<feature type="region of interest" description="Disordered" evidence="24">
    <location>
        <begin position="1"/>
        <end position="23"/>
    </location>
</feature>
<evidence type="ECO:0000256" key="14">
    <source>
        <dbReference type="ARBA" id="ARBA00023098"/>
    </source>
</evidence>
<keyword evidence="10 26" id="KW-0808">Transferase</keyword>
<dbReference type="AlphaFoldDB" id="A0A5A5T9Q5"/>
<keyword evidence="16" id="KW-0594">Phospholipid biosynthesis</keyword>
<evidence type="ECO:0000256" key="23">
    <source>
        <dbReference type="ARBA" id="ARBA00033406"/>
    </source>
</evidence>
<reference evidence="26 27" key="1">
    <citation type="submission" date="2019-01" db="EMBL/GenBank/DDBJ databases">
        <title>Draft genome sequence of Dictyobacter sp. Uno17.</title>
        <authorList>
            <person name="Wang C.M."/>
            <person name="Zheng Y."/>
            <person name="Sakai Y."/>
            <person name="Abe K."/>
            <person name="Yokota A."/>
            <person name="Yabe S."/>
        </authorList>
    </citation>
    <scope>NUCLEOTIDE SEQUENCE [LARGE SCALE GENOMIC DNA]</scope>
    <source>
        <strain evidence="26 27">Uno17</strain>
    </source>
</reference>
<feature type="transmembrane region" description="Helical" evidence="25">
    <location>
        <begin position="212"/>
        <end position="230"/>
    </location>
</feature>
<evidence type="ECO:0000256" key="19">
    <source>
        <dbReference type="ARBA" id="ARBA00031825"/>
    </source>
</evidence>
<evidence type="ECO:0000256" key="5">
    <source>
        <dbReference type="ARBA" id="ARBA00010185"/>
    </source>
</evidence>
<feature type="transmembrane region" description="Helical" evidence="25">
    <location>
        <begin position="76"/>
        <end position="93"/>
    </location>
</feature>
<evidence type="ECO:0000256" key="22">
    <source>
        <dbReference type="ARBA" id="ARBA00032743"/>
    </source>
</evidence>
<evidence type="ECO:0000313" key="27">
    <source>
        <dbReference type="Proteomes" id="UP000322530"/>
    </source>
</evidence>
<evidence type="ECO:0000256" key="7">
    <source>
        <dbReference type="ARBA" id="ARBA00019373"/>
    </source>
</evidence>
<sequence length="301" mass="32858">MQGTSKQNVTMGTNGPEKKGSSSVGQRWLTAGVMIPVVLLFVWFGGWVSCAACLLVTVLGTLELHSMLFKAGFRPLIWLSFGLSGLFLISAMFPAQRILFLQIGLGAFVILSFCWLFRRQTLEGSLVDWALSLAVPIYLGWSMSYFVLLRGSEISLLHTMNGFWVTLPHGVWWLLATLLGVWGFDGAAFFAGRYLGRHKMAPHISPAKTWEGVAGGLVVSILASLLTTVVPLGVPWYLALVLGILIGVAATLGDLGESLIKRQMHVKDSGQIMPGHGGMLDRIDSLLFAVIVVYLFSLFFH</sequence>
<evidence type="ECO:0000313" key="26">
    <source>
        <dbReference type="EMBL" id="GCF08241.1"/>
    </source>
</evidence>
<evidence type="ECO:0000256" key="11">
    <source>
        <dbReference type="ARBA" id="ARBA00022692"/>
    </source>
</evidence>
<keyword evidence="17" id="KW-1208">Phospholipid metabolism</keyword>
<evidence type="ECO:0000256" key="16">
    <source>
        <dbReference type="ARBA" id="ARBA00023209"/>
    </source>
</evidence>
<protein>
    <recommendedName>
        <fullName evidence="7">Phosphatidate cytidylyltransferase</fullName>
        <ecNumber evidence="6">2.7.7.41</ecNumber>
    </recommendedName>
    <alternativeName>
        <fullName evidence="20">CDP-DAG synthase</fullName>
    </alternativeName>
    <alternativeName>
        <fullName evidence="22">CDP-DG synthase</fullName>
    </alternativeName>
    <alternativeName>
        <fullName evidence="18">CDP-diacylglycerol synthase</fullName>
    </alternativeName>
    <alternativeName>
        <fullName evidence="21">CDP-diglyceride pyrophosphorylase</fullName>
    </alternativeName>
    <alternativeName>
        <fullName evidence="23">CDP-diglyceride synthase</fullName>
    </alternativeName>
    <alternativeName>
        <fullName evidence="19">CTP:phosphatidate cytidylyltransferase</fullName>
    </alternativeName>
</protein>
<keyword evidence="27" id="KW-1185">Reference proteome</keyword>
<evidence type="ECO:0000256" key="25">
    <source>
        <dbReference type="SAM" id="Phobius"/>
    </source>
</evidence>
<evidence type="ECO:0000256" key="8">
    <source>
        <dbReference type="ARBA" id="ARBA00022475"/>
    </source>
</evidence>
<dbReference type="Proteomes" id="UP000322530">
    <property type="component" value="Unassembled WGS sequence"/>
</dbReference>
<keyword evidence="14" id="KW-0443">Lipid metabolism</keyword>
<dbReference type="GO" id="GO:0004605">
    <property type="term" value="F:phosphatidate cytidylyltransferase activity"/>
    <property type="evidence" value="ECO:0007669"/>
    <property type="project" value="UniProtKB-EC"/>
</dbReference>
<dbReference type="PANTHER" id="PTHR46382:SF1">
    <property type="entry name" value="PHOSPHATIDATE CYTIDYLYLTRANSFERASE"/>
    <property type="match status" value="1"/>
</dbReference>
<evidence type="ECO:0000256" key="1">
    <source>
        <dbReference type="ARBA" id="ARBA00001698"/>
    </source>
</evidence>
<organism evidence="26 27">
    <name type="scientific">Dictyobacter arantiisoli</name>
    <dbReference type="NCBI Taxonomy" id="2014874"/>
    <lineage>
        <taxon>Bacteria</taxon>
        <taxon>Bacillati</taxon>
        <taxon>Chloroflexota</taxon>
        <taxon>Ktedonobacteria</taxon>
        <taxon>Ktedonobacterales</taxon>
        <taxon>Dictyobacteraceae</taxon>
        <taxon>Dictyobacter</taxon>
    </lineage>
</organism>
<evidence type="ECO:0000256" key="15">
    <source>
        <dbReference type="ARBA" id="ARBA00023136"/>
    </source>
</evidence>
<feature type="transmembrane region" description="Helical" evidence="25">
    <location>
        <begin position="33"/>
        <end position="64"/>
    </location>
</feature>
<keyword evidence="12 26" id="KW-0548">Nucleotidyltransferase</keyword>
<evidence type="ECO:0000256" key="3">
    <source>
        <dbReference type="ARBA" id="ARBA00005119"/>
    </source>
</evidence>
<keyword evidence="9" id="KW-0444">Lipid biosynthesis</keyword>
<keyword evidence="11 25" id="KW-0812">Transmembrane</keyword>
<evidence type="ECO:0000256" key="21">
    <source>
        <dbReference type="ARBA" id="ARBA00032396"/>
    </source>
</evidence>
<proteinExistence type="inferred from homology"/>
<keyword evidence="13 25" id="KW-1133">Transmembrane helix</keyword>
<evidence type="ECO:0000256" key="12">
    <source>
        <dbReference type="ARBA" id="ARBA00022695"/>
    </source>
</evidence>
<evidence type="ECO:0000256" key="4">
    <source>
        <dbReference type="ARBA" id="ARBA00005189"/>
    </source>
</evidence>
<feature type="transmembrane region" description="Helical" evidence="25">
    <location>
        <begin position="99"/>
        <end position="117"/>
    </location>
</feature>